<dbReference type="Pfam" id="PF20246">
    <property type="entry name" value="DUF6601"/>
    <property type="match status" value="1"/>
</dbReference>
<evidence type="ECO:0000256" key="1">
    <source>
        <dbReference type="SAM" id="MobiDB-lite"/>
    </source>
</evidence>
<evidence type="ECO:0000313" key="4">
    <source>
        <dbReference type="Proteomes" id="UP001172159"/>
    </source>
</evidence>
<dbReference type="PANTHER" id="PTHR34414">
    <property type="entry name" value="HET DOMAIN-CONTAINING PROTEIN-RELATED"/>
    <property type="match status" value="1"/>
</dbReference>
<feature type="transmembrane region" description="Helical" evidence="2">
    <location>
        <begin position="327"/>
        <end position="357"/>
    </location>
</feature>
<dbReference type="EMBL" id="JAUKTV010000029">
    <property type="protein sequence ID" value="KAK0701345.1"/>
    <property type="molecule type" value="Genomic_DNA"/>
</dbReference>
<reference evidence="3" key="1">
    <citation type="submission" date="2023-06" db="EMBL/GenBank/DDBJ databases">
        <title>Genome-scale phylogeny and comparative genomics of the fungal order Sordariales.</title>
        <authorList>
            <consortium name="Lawrence Berkeley National Laboratory"/>
            <person name="Hensen N."/>
            <person name="Bonometti L."/>
            <person name="Westerberg I."/>
            <person name="Brannstrom I.O."/>
            <person name="Guillou S."/>
            <person name="Cros-Aarteil S."/>
            <person name="Calhoun S."/>
            <person name="Haridas S."/>
            <person name="Kuo A."/>
            <person name="Mondo S."/>
            <person name="Pangilinan J."/>
            <person name="Riley R."/>
            <person name="Labutti K."/>
            <person name="Andreopoulos B."/>
            <person name="Lipzen A."/>
            <person name="Chen C."/>
            <person name="Yanf M."/>
            <person name="Daum C."/>
            <person name="Ng V."/>
            <person name="Clum A."/>
            <person name="Steindorff A."/>
            <person name="Ohm R."/>
            <person name="Martin F."/>
            <person name="Silar P."/>
            <person name="Natvig D."/>
            <person name="Lalanne C."/>
            <person name="Gautier V."/>
            <person name="Ament-Velasquez S.L."/>
            <person name="Kruys A."/>
            <person name="Hutchinson M.I."/>
            <person name="Powell A.J."/>
            <person name="Barry K."/>
            <person name="Miller A.N."/>
            <person name="Grigoriev I.V."/>
            <person name="Debuchy R."/>
            <person name="Gladieux P."/>
            <person name="Thoren M.H."/>
            <person name="Johannesson H."/>
        </authorList>
    </citation>
    <scope>NUCLEOTIDE SEQUENCE</scope>
    <source>
        <strain evidence="3">CBS 540.89</strain>
    </source>
</reference>
<keyword evidence="2" id="KW-0472">Membrane</keyword>
<protein>
    <submittedName>
        <fullName evidence="3">Uncharacterized protein</fullName>
    </submittedName>
</protein>
<organism evidence="3 4">
    <name type="scientific">Apiosordaria backusii</name>
    <dbReference type="NCBI Taxonomy" id="314023"/>
    <lineage>
        <taxon>Eukaryota</taxon>
        <taxon>Fungi</taxon>
        <taxon>Dikarya</taxon>
        <taxon>Ascomycota</taxon>
        <taxon>Pezizomycotina</taxon>
        <taxon>Sordariomycetes</taxon>
        <taxon>Sordariomycetidae</taxon>
        <taxon>Sordariales</taxon>
        <taxon>Lasiosphaeriaceae</taxon>
        <taxon>Apiosordaria</taxon>
    </lineage>
</organism>
<dbReference type="Proteomes" id="UP001172159">
    <property type="component" value="Unassembled WGS sequence"/>
</dbReference>
<comment type="caution">
    <text evidence="3">The sequence shown here is derived from an EMBL/GenBank/DDBJ whole genome shotgun (WGS) entry which is preliminary data.</text>
</comment>
<keyword evidence="2" id="KW-0812">Transmembrane</keyword>
<keyword evidence="2" id="KW-1133">Transmembrane helix</keyword>
<proteinExistence type="predicted"/>
<accession>A0AA40DFP5</accession>
<gene>
    <name evidence="3" type="ORF">B0T21DRAFT_388263</name>
</gene>
<evidence type="ECO:0000313" key="3">
    <source>
        <dbReference type="EMBL" id="KAK0701345.1"/>
    </source>
</evidence>
<feature type="region of interest" description="Disordered" evidence="1">
    <location>
        <begin position="1"/>
        <end position="42"/>
    </location>
</feature>
<feature type="transmembrane region" description="Helical" evidence="2">
    <location>
        <begin position="289"/>
        <end position="307"/>
    </location>
</feature>
<sequence>MSRGDFTHNSPRPPFTTDILSQEQLNPSYTSPHHPQQSPQSREAALLDQFPASFLTNNNLTAPQPLPTLNHIEQDLNPHRLHSITPFLHLAGRPVPPRPLHYQLLLNRTIVLSERINVHLVWGQNRIFLKPLPRYLLNPLFWTSHLACNCTTTTTTTTTTQQQHEIAPTSQPTPPPPCQHHRISRCALGLLLHYASLIPHESDFTIAQEKHLLPPEITWPKWRLFVRELLQDGGSDELLYGSDRVAERFIYGELRLNRLNLINWVLHGLHSRGMLTPWDSYGKFFRDHVTLMIGITAWVLLPILSAMEVGLGTTILNENAMFQAASYGFTMFSILGLVGAVVIMGVVFVTVLVWNWVRTLRFEAARARSLGRTWR</sequence>
<dbReference type="PANTHER" id="PTHR34414:SF1">
    <property type="entry name" value="SUBTILISIN-LIKE SERINE PROTEASE"/>
    <property type="match status" value="1"/>
</dbReference>
<name>A0AA40DFP5_9PEZI</name>
<dbReference type="AlphaFoldDB" id="A0AA40DFP5"/>
<feature type="compositionally biased region" description="Polar residues" evidence="1">
    <location>
        <begin position="18"/>
        <end position="41"/>
    </location>
</feature>
<evidence type="ECO:0000256" key="2">
    <source>
        <dbReference type="SAM" id="Phobius"/>
    </source>
</evidence>
<keyword evidence="4" id="KW-1185">Reference proteome</keyword>
<dbReference type="InterPro" id="IPR046536">
    <property type="entry name" value="DUF6601"/>
</dbReference>